<evidence type="ECO:0000256" key="4">
    <source>
        <dbReference type="ARBA" id="ARBA00012943"/>
    </source>
</evidence>
<organism evidence="18 19">
    <name type="scientific">Rhodohalobacter barkolensis</name>
    <dbReference type="NCBI Taxonomy" id="2053187"/>
    <lineage>
        <taxon>Bacteria</taxon>
        <taxon>Pseudomonadati</taxon>
        <taxon>Balneolota</taxon>
        <taxon>Balneolia</taxon>
        <taxon>Balneolales</taxon>
        <taxon>Balneolaceae</taxon>
        <taxon>Rhodohalobacter</taxon>
    </lineage>
</organism>
<dbReference type="EMBL" id="PISP01000003">
    <property type="protein sequence ID" value="PKD43130.1"/>
    <property type="molecule type" value="Genomic_DNA"/>
</dbReference>
<evidence type="ECO:0000256" key="3">
    <source>
        <dbReference type="ARBA" id="ARBA00007919"/>
    </source>
</evidence>
<evidence type="ECO:0000256" key="12">
    <source>
        <dbReference type="ARBA" id="ARBA00023027"/>
    </source>
</evidence>
<evidence type="ECO:0000256" key="7">
    <source>
        <dbReference type="ARBA" id="ARBA00022519"/>
    </source>
</evidence>
<dbReference type="GO" id="GO:0050661">
    <property type="term" value="F:NADP binding"/>
    <property type="evidence" value="ECO:0007669"/>
    <property type="project" value="InterPro"/>
</dbReference>
<dbReference type="InterPro" id="IPR034300">
    <property type="entry name" value="PNTB-like"/>
</dbReference>
<feature type="transmembrane region" description="Helical" evidence="16">
    <location>
        <begin position="221"/>
        <end position="240"/>
    </location>
</feature>
<protein>
    <recommendedName>
        <fullName evidence="5 15">NAD(P) transhydrogenase subunit beta</fullName>
        <ecNumber evidence="4 15">7.1.1.1</ecNumber>
    </recommendedName>
    <alternativeName>
        <fullName evidence="15">Nicotinamide nucleotide transhydrogenase subunit beta</fullName>
    </alternativeName>
</protein>
<dbReference type="GO" id="GO:0005886">
    <property type="term" value="C:plasma membrane"/>
    <property type="evidence" value="ECO:0007669"/>
    <property type="project" value="UniProtKB-SubCell"/>
</dbReference>
<dbReference type="FunFam" id="3.40.50.1220:FF:000002">
    <property type="entry name" value="NAD(P) transhydrogenase subunit beta"/>
    <property type="match status" value="1"/>
</dbReference>
<evidence type="ECO:0000256" key="2">
    <source>
        <dbReference type="ARBA" id="ARBA00004429"/>
    </source>
</evidence>
<keyword evidence="13 15" id="KW-0472">Membrane</keyword>
<evidence type="ECO:0000313" key="18">
    <source>
        <dbReference type="EMBL" id="PKD43130.1"/>
    </source>
</evidence>
<dbReference type="AlphaFoldDB" id="A0A2N0VG30"/>
<keyword evidence="12 15" id="KW-0520">NAD</keyword>
<evidence type="ECO:0000256" key="14">
    <source>
        <dbReference type="ARBA" id="ARBA00048202"/>
    </source>
</evidence>
<feature type="transmembrane region" description="Helical" evidence="16">
    <location>
        <begin position="67"/>
        <end position="86"/>
    </location>
</feature>
<evidence type="ECO:0000256" key="5">
    <source>
        <dbReference type="ARBA" id="ARBA00014581"/>
    </source>
</evidence>
<dbReference type="PANTHER" id="PTHR44758">
    <property type="entry name" value="NAD(P) TRANSHYDROGENASE SUBUNIT BETA"/>
    <property type="match status" value="1"/>
</dbReference>
<dbReference type="PIRSF" id="PIRSF000204">
    <property type="entry name" value="PNTB"/>
    <property type="match status" value="1"/>
</dbReference>
<keyword evidence="9 15" id="KW-0521">NADP</keyword>
<dbReference type="Gene3D" id="3.40.50.1220">
    <property type="entry name" value="TPP-binding domain"/>
    <property type="match status" value="1"/>
</dbReference>
<keyword evidence="19" id="KW-1185">Reference proteome</keyword>
<comment type="caution">
    <text evidence="18">The sequence shown here is derived from an EMBL/GenBank/DDBJ whole genome shotgun (WGS) entry which is preliminary data.</text>
</comment>
<feature type="transmembrane region" description="Helical" evidence="16">
    <location>
        <begin position="246"/>
        <end position="265"/>
    </location>
</feature>
<comment type="subcellular location">
    <subcellularLocation>
        <location evidence="2">Cell inner membrane</location>
        <topology evidence="2">Multi-pass membrane protein</topology>
    </subcellularLocation>
</comment>
<keyword evidence="11 16" id="KW-1133">Transmembrane helix</keyword>
<comment type="function">
    <text evidence="1 15">The transhydrogenation between NADH and NADP is coupled to respiration and ATP hydrolysis and functions as a proton pump across the membrane.</text>
</comment>
<evidence type="ECO:0000256" key="15">
    <source>
        <dbReference type="PIRNR" id="PIRNR000204"/>
    </source>
</evidence>
<feature type="transmembrane region" description="Helical" evidence="16">
    <location>
        <begin position="44"/>
        <end position="61"/>
    </location>
</feature>
<comment type="catalytic activity">
    <reaction evidence="14 15">
        <text>NAD(+) + NADPH + H(+)(in) = NADH + NADP(+) + H(+)(out)</text>
        <dbReference type="Rhea" id="RHEA:47992"/>
        <dbReference type="ChEBI" id="CHEBI:15378"/>
        <dbReference type="ChEBI" id="CHEBI:57540"/>
        <dbReference type="ChEBI" id="CHEBI:57783"/>
        <dbReference type="ChEBI" id="CHEBI:57945"/>
        <dbReference type="ChEBI" id="CHEBI:58349"/>
        <dbReference type="EC" id="7.1.1.1"/>
    </reaction>
</comment>
<dbReference type="OrthoDB" id="9763786at2"/>
<dbReference type="SUPFAM" id="SSF52467">
    <property type="entry name" value="DHS-like NAD/FAD-binding domain"/>
    <property type="match status" value="1"/>
</dbReference>
<dbReference type="Proteomes" id="UP000233398">
    <property type="component" value="Unassembled WGS sequence"/>
</dbReference>
<evidence type="ECO:0000256" key="1">
    <source>
        <dbReference type="ARBA" id="ARBA00003943"/>
    </source>
</evidence>
<dbReference type="Pfam" id="PF02233">
    <property type="entry name" value="PNTB"/>
    <property type="match status" value="1"/>
</dbReference>
<keyword evidence="6 15" id="KW-1003">Cell membrane</keyword>
<comment type="similarity">
    <text evidence="3 15">Belongs to the PNT beta subunit family.</text>
</comment>
<evidence type="ECO:0000256" key="8">
    <source>
        <dbReference type="ARBA" id="ARBA00022692"/>
    </source>
</evidence>
<proteinExistence type="inferred from homology"/>
<dbReference type="InterPro" id="IPR012136">
    <property type="entry name" value="NADH_DH_b"/>
</dbReference>
<sequence length="471" mass="50032">MSQFLPEAFHSFLPNLIQIFYLIATGFFIVGIKRLGSPATARSGNQLASLGMLIGVVVTLFDREIIAFEFIIAGMVIGAFIGIFAAKKVQMTAMPEMVAIFNGFGGGASALVAWGEFTRLDPSIFDTQGLVTTGLSILIGSITFTGSFIAFGKLKGFIGGGRIALPGQNYINLLLTAIALGLVGWFAVDPEYQLVFWLLFGLALLIGVLTVLPIGGADMPVVISLLNSYSGIAASMAGFVLGNNLLIISGALVGAAGLILTNIMCKAMNRTLINVLFGAFGGVSDAGDSDDGDKSYQQTFADDVAIQCTYASKVVITPGYGLAVAQAQHTLKEVANILEERGVTVKYGIHPVAGRMPGHMNVLLAEADVPYDQLYDMDEINPEFKSTDVVLIIGANDVVNPAAKTSPGSPIYGMPILNVDEAKRTIVFKRSMSPGYAGIDNDLFYSDKNQMFFGDAKKSLQELATALKELD</sequence>
<name>A0A2N0VG30_9BACT</name>
<feature type="transmembrane region" description="Helical" evidence="16">
    <location>
        <begin position="170"/>
        <end position="188"/>
    </location>
</feature>
<evidence type="ECO:0000256" key="9">
    <source>
        <dbReference type="ARBA" id="ARBA00022857"/>
    </source>
</evidence>
<feature type="transmembrane region" description="Helical" evidence="16">
    <location>
        <begin position="194"/>
        <end position="214"/>
    </location>
</feature>
<keyword evidence="8 16" id="KW-0812">Transmembrane</keyword>
<evidence type="ECO:0000256" key="11">
    <source>
        <dbReference type="ARBA" id="ARBA00022989"/>
    </source>
</evidence>
<evidence type="ECO:0000256" key="10">
    <source>
        <dbReference type="ARBA" id="ARBA00022967"/>
    </source>
</evidence>
<keyword evidence="10 15" id="KW-1278">Translocase</keyword>
<keyword evidence="7 15" id="KW-0997">Cell inner membrane</keyword>
<evidence type="ECO:0000256" key="13">
    <source>
        <dbReference type="ARBA" id="ARBA00023136"/>
    </source>
</evidence>
<evidence type="ECO:0000259" key="17">
    <source>
        <dbReference type="Pfam" id="PF02233"/>
    </source>
</evidence>
<feature type="domain" description="NADP transhydrogenase beta-like" evidence="17">
    <location>
        <begin position="18"/>
        <end position="465"/>
    </location>
</feature>
<dbReference type="InterPro" id="IPR029035">
    <property type="entry name" value="DHS-like_NAD/FAD-binding_dom"/>
</dbReference>
<reference evidence="18 19" key="1">
    <citation type="submission" date="2017-11" db="EMBL/GenBank/DDBJ databases">
        <title>Rhodohalobacter 15182 sp. nov., isolated from a salt lake.</title>
        <authorList>
            <person name="Han S."/>
        </authorList>
    </citation>
    <scope>NUCLEOTIDE SEQUENCE [LARGE SCALE GENOMIC DNA]</scope>
    <source>
        <strain evidence="18 19">15182</strain>
    </source>
</reference>
<dbReference type="GO" id="GO:0008750">
    <property type="term" value="F:proton-translocating NAD(P)+ transhydrogenase activity"/>
    <property type="evidence" value="ECO:0007669"/>
    <property type="project" value="UniProtKB-EC"/>
</dbReference>
<dbReference type="PANTHER" id="PTHR44758:SF1">
    <property type="entry name" value="NAD(P) TRANSHYDROGENASE SUBUNIT BETA"/>
    <property type="match status" value="1"/>
</dbReference>
<feature type="transmembrane region" description="Helical" evidence="16">
    <location>
        <begin position="129"/>
        <end position="150"/>
    </location>
</feature>
<evidence type="ECO:0000256" key="16">
    <source>
        <dbReference type="SAM" id="Phobius"/>
    </source>
</evidence>
<feature type="transmembrane region" description="Helical" evidence="16">
    <location>
        <begin position="12"/>
        <end position="32"/>
    </location>
</feature>
<dbReference type="EC" id="7.1.1.1" evidence="4 15"/>
<gene>
    <name evidence="18" type="ORF">CWD77_10920</name>
</gene>
<dbReference type="RefSeq" id="WP_101073604.1">
    <property type="nucleotide sequence ID" value="NZ_PISP01000003.1"/>
</dbReference>
<evidence type="ECO:0000256" key="6">
    <source>
        <dbReference type="ARBA" id="ARBA00022475"/>
    </source>
</evidence>
<evidence type="ECO:0000313" key="19">
    <source>
        <dbReference type="Proteomes" id="UP000233398"/>
    </source>
</evidence>
<feature type="transmembrane region" description="Helical" evidence="16">
    <location>
        <begin position="98"/>
        <end position="117"/>
    </location>
</feature>
<accession>A0A2N0VG30</accession>